<dbReference type="OrthoDB" id="10259622at2759"/>
<dbReference type="PaxDb" id="67767-A0A0J7N289"/>
<evidence type="ECO:0000256" key="3">
    <source>
        <dbReference type="ARBA" id="ARBA00022679"/>
    </source>
</evidence>
<keyword evidence="4 9" id="KW-0819">tRNA processing</keyword>
<comment type="subunit">
    <text evidence="9">Homodimer.</text>
</comment>
<evidence type="ECO:0000256" key="1">
    <source>
        <dbReference type="ARBA" id="ARBA00012156"/>
    </source>
</evidence>
<organism evidence="11 12">
    <name type="scientific">Lasius niger</name>
    <name type="common">Black garden ant</name>
    <dbReference type="NCBI Taxonomy" id="67767"/>
    <lineage>
        <taxon>Eukaryota</taxon>
        <taxon>Metazoa</taxon>
        <taxon>Ecdysozoa</taxon>
        <taxon>Arthropoda</taxon>
        <taxon>Hexapoda</taxon>
        <taxon>Insecta</taxon>
        <taxon>Pterygota</taxon>
        <taxon>Neoptera</taxon>
        <taxon>Endopterygota</taxon>
        <taxon>Hymenoptera</taxon>
        <taxon>Apocrita</taxon>
        <taxon>Aculeata</taxon>
        <taxon>Formicoidea</taxon>
        <taxon>Formicidae</taxon>
        <taxon>Formicinae</taxon>
        <taxon>Lasius</taxon>
        <taxon>Lasius</taxon>
    </lineage>
</organism>
<keyword evidence="12" id="KW-1185">Reference proteome</keyword>
<dbReference type="GO" id="GO:0061711">
    <property type="term" value="F:tRNA N(6)-L-threonylcarbamoyladenine synthase activity"/>
    <property type="evidence" value="ECO:0007669"/>
    <property type="project" value="UniProtKB-EC"/>
</dbReference>
<dbReference type="EMBL" id="LBMM01011551">
    <property type="protein sequence ID" value="KMQ86770.1"/>
    <property type="molecule type" value="Genomic_DNA"/>
</dbReference>
<evidence type="ECO:0000256" key="4">
    <source>
        <dbReference type="ARBA" id="ARBA00022694"/>
    </source>
</evidence>
<name>A0A0J7N289_LASNI</name>
<dbReference type="SUPFAM" id="SSF53067">
    <property type="entry name" value="Actin-like ATPase domain"/>
    <property type="match status" value="2"/>
</dbReference>
<evidence type="ECO:0000256" key="6">
    <source>
        <dbReference type="ARBA" id="ARBA00023004"/>
    </source>
</evidence>
<dbReference type="NCBIfam" id="TIGR00329">
    <property type="entry name" value="gcp_kae1"/>
    <property type="match status" value="1"/>
</dbReference>
<dbReference type="PANTHER" id="PTHR11735">
    <property type="entry name" value="TRNA N6-ADENOSINE THREONYLCARBAMOYLTRANSFERASE"/>
    <property type="match status" value="1"/>
</dbReference>
<keyword evidence="5 9" id="KW-0479">Metal-binding</keyword>
<dbReference type="Gene3D" id="3.30.420.40">
    <property type="match status" value="2"/>
</dbReference>
<evidence type="ECO:0000256" key="2">
    <source>
        <dbReference type="ARBA" id="ARBA00022490"/>
    </source>
</evidence>
<keyword evidence="9" id="KW-0496">Mitochondrion</keyword>
<dbReference type="InterPro" id="IPR000905">
    <property type="entry name" value="Gcp-like_dom"/>
</dbReference>
<comment type="catalytic activity">
    <reaction evidence="8 9">
        <text>L-threonylcarbamoyladenylate + adenosine(37) in tRNA = N(6)-L-threonylcarbamoyladenosine(37) in tRNA + AMP + H(+)</text>
        <dbReference type="Rhea" id="RHEA:37059"/>
        <dbReference type="Rhea" id="RHEA-COMP:10162"/>
        <dbReference type="Rhea" id="RHEA-COMP:10163"/>
        <dbReference type="ChEBI" id="CHEBI:15378"/>
        <dbReference type="ChEBI" id="CHEBI:73682"/>
        <dbReference type="ChEBI" id="CHEBI:74411"/>
        <dbReference type="ChEBI" id="CHEBI:74418"/>
        <dbReference type="ChEBI" id="CHEBI:456215"/>
        <dbReference type="EC" id="2.3.1.234"/>
    </reaction>
</comment>
<feature type="domain" description="Gcp-like" evidence="10">
    <location>
        <begin position="34"/>
        <end position="335"/>
    </location>
</feature>
<keyword evidence="7 9" id="KW-0012">Acyltransferase</keyword>
<keyword evidence="3 9" id="KW-0808">Transferase</keyword>
<reference evidence="11 12" key="1">
    <citation type="submission" date="2015-04" db="EMBL/GenBank/DDBJ databases">
        <title>Lasius niger genome sequencing.</title>
        <authorList>
            <person name="Konorov E.A."/>
            <person name="Nikitin M.A."/>
            <person name="Kirill M.V."/>
            <person name="Chang P."/>
        </authorList>
    </citation>
    <scope>NUCLEOTIDE SEQUENCE [LARGE SCALE GENOMIC DNA]</scope>
    <source>
        <tissue evidence="11">Whole</tissue>
    </source>
</reference>
<evidence type="ECO:0000313" key="11">
    <source>
        <dbReference type="EMBL" id="KMQ86770.1"/>
    </source>
</evidence>
<evidence type="ECO:0000256" key="9">
    <source>
        <dbReference type="HAMAP-Rule" id="MF_03179"/>
    </source>
</evidence>
<evidence type="ECO:0000256" key="5">
    <source>
        <dbReference type="ARBA" id="ARBA00022723"/>
    </source>
</evidence>
<dbReference type="PANTHER" id="PTHR11735:SF6">
    <property type="entry name" value="TRNA N6-ADENOSINE THREONYLCARBAMOYLTRANSFERASE, MITOCHONDRIAL"/>
    <property type="match status" value="1"/>
</dbReference>
<dbReference type="AlphaFoldDB" id="A0A0J7N289"/>
<dbReference type="GO" id="GO:0046872">
    <property type="term" value="F:metal ion binding"/>
    <property type="evidence" value="ECO:0007669"/>
    <property type="project" value="UniProtKB-KW"/>
</dbReference>
<dbReference type="HAMAP" id="MF_01445">
    <property type="entry name" value="TsaD"/>
    <property type="match status" value="1"/>
</dbReference>
<dbReference type="STRING" id="67767.A0A0J7N289"/>
<evidence type="ECO:0000256" key="7">
    <source>
        <dbReference type="ARBA" id="ARBA00023315"/>
    </source>
</evidence>
<dbReference type="EC" id="2.3.1.234" evidence="1"/>
<dbReference type="NCBIfam" id="TIGR03723">
    <property type="entry name" value="T6A_TsaD_YgjD"/>
    <property type="match status" value="1"/>
</dbReference>
<dbReference type="Pfam" id="PF00814">
    <property type="entry name" value="TsaD"/>
    <property type="match status" value="1"/>
</dbReference>
<dbReference type="FunFam" id="3.30.420.40:FF:000040">
    <property type="entry name" value="tRNA N6-adenosine threonylcarbamoyltransferase"/>
    <property type="match status" value="1"/>
</dbReference>
<dbReference type="InterPro" id="IPR022450">
    <property type="entry name" value="TsaD"/>
</dbReference>
<accession>A0A0J7N289</accession>
<comment type="similarity">
    <text evidence="9">Belongs to the KAE1 / TsaD family.</text>
</comment>
<evidence type="ECO:0000259" key="10">
    <source>
        <dbReference type="Pfam" id="PF00814"/>
    </source>
</evidence>
<keyword evidence="6" id="KW-0408">Iron</keyword>
<comment type="cofactor">
    <cofactor evidence="9">
        <name>a divalent metal cation</name>
        <dbReference type="ChEBI" id="CHEBI:60240"/>
    </cofactor>
    <text evidence="9">Binds 1 divalent metal cation per subunit.</text>
</comment>
<comment type="caution">
    <text evidence="11">The sequence shown here is derived from an EMBL/GenBank/DDBJ whole genome shotgun (WGS) entry which is preliminary data.</text>
</comment>
<proteinExistence type="inferred from homology"/>
<gene>
    <name evidence="11" type="ORF">RF55_14168</name>
</gene>
<keyword evidence="2" id="KW-0963">Cytoplasm</keyword>
<protein>
    <recommendedName>
        <fullName evidence="1">N(6)-L-threonylcarbamoyladenine synthase</fullName>
        <ecNumber evidence="1">2.3.1.234</ecNumber>
    </recommendedName>
</protein>
<sequence>MQSLPVSLPSTPFILAIESSCDDTACAVLTAEGTVLSHLTKTQIEHLPLGGVVPELAARAHLEACAPLVENTLLSASTALKEIQLIAATIGPGLIGGLLTGSSTARGLSLSAQIPFMGINHIEAHILSPLFDLKTEEKEALLSGQKDCFPYLAFLFSGGHCQCVLVEEIGNYTPLGGTIDDSIGEAFDKVAKMLGLGWPGGPHIERLAQLGNPDAFALPRPLKGRDGCDFSFSGLKTAVRKCIEAYDNKSLPLSLVKDIAASFQKAVTDVVEDRAKNAIRIAKQNHDLKFIATGGGVACNGAIRNALEKIANKNQLDFLAAPKKMCPDNAIMIGWAALLRQKFHAPPASFADIPRPRWPLKEMKIL</sequence>
<dbReference type="PRINTS" id="PR00789">
    <property type="entry name" value="OSIALOPTASE"/>
</dbReference>
<dbReference type="Proteomes" id="UP000036403">
    <property type="component" value="Unassembled WGS sequence"/>
</dbReference>
<evidence type="ECO:0000256" key="8">
    <source>
        <dbReference type="ARBA" id="ARBA00048117"/>
    </source>
</evidence>
<comment type="subcellular location">
    <subcellularLocation>
        <location evidence="9">Mitochondrion</location>
    </subcellularLocation>
</comment>
<dbReference type="InterPro" id="IPR043129">
    <property type="entry name" value="ATPase_NBD"/>
</dbReference>
<dbReference type="GO" id="GO:0005739">
    <property type="term" value="C:mitochondrion"/>
    <property type="evidence" value="ECO:0007669"/>
    <property type="project" value="UniProtKB-SubCell"/>
</dbReference>
<evidence type="ECO:0000313" key="12">
    <source>
        <dbReference type="Proteomes" id="UP000036403"/>
    </source>
</evidence>
<dbReference type="GO" id="GO:0002949">
    <property type="term" value="P:tRNA threonylcarbamoyladenosine modification"/>
    <property type="evidence" value="ECO:0007669"/>
    <property type="project" value="UniProtKB-UniRule"/>
</dbReference>
<dbReference type="InterPro" id="IPR017861">
    <property type="entry name" value="KAE1/TsaD"/>
</dbReference>
<comment type="function">
    <text evidence="9">Required for the formation of a threonylcarbamoyl group on adenosine at position 37 (t(6)A37) in mitochondrial tRNAs that read codons beginning with adenine. Probably involved in the transfer of the threonylcarbamoyl moiety of threonylcarbamoyl-AMP (TC-AMP) to the N6 group of A37. Involved in mitochondrial genome maintenance.</text>
</comment>